<evidence type="ECO:0000313" key="9">
    <source>
        <dbReference type="Proteomes" id="UP000287239"/>
    </source>
</evidence>
<comment type="subcellular location">
    <subcellularLocation>
        <location evidence="1">Cell membrane</location>
        <topology evidence="1">Multi-pass membrane protein</topology>
    </subcellularLocation>
</comment>
<gene>
    <name evidence="8" type="ORF">CBF35_03280</name>
</gene>
<keyword evidence="3 7" id="KW-0812">Transmembrane</keyword>
<feature type="coiled-coil region" evidence="6">
    <location>
        <begin position="167"/>
        <end position="194"/>
    </location>
</feature>
<feature type="transmembrane region" description="Helical" evidence="7">
    <location>
        <begin position="138"/>
        <end position="155"/>
    </location>
</feature>
<comment type="caution">
    <text evidence="8">The sequence shown here is derived from an EMBL/GenBank/DDBJ whole genome shotgun (WGS) entry which is preliminary data.</text>
</comment>
<dbReference type="OrthoDB" id="1653617at2"/>
<name>A0A429ZUH9_9ENTE</name>
<evidence type="ECO:0000256" key="3">
    <source>
        <dbReference type="ARBA" id="ARBA00022692"/>
    </source>
</evidence>
<evidence type="ECO:0000256" key="5">
    <source>
        <dbReference type="ARBA" id="ARBA00023136"/>
    </source>
</evidence>
<accession>A0A429ZUH9</accession>
<evidence type="ECO:0000313" key="8">
    <source>
        <dbReference type="EMBL" id="RST97283.1"/>
    </source>
</evidence>
<keyword evidence="2" id="KW-1003">Cell membrane</keyword>
<dbReference type="AlphaFoldDB" id="A0A429ZUH9"/>
<dbReference type="EMBL" id="NGJU01000003">
    <property type="protein sequence ID" value="RST97283.1"/>
    <property type="molecule type" value="Genomic_DNA"/>
</dbReference>
<evidence type="ECO:0000256" key="7">
    <source>
        <dbReference type="SAM" id="Phobius"/>
    </source>
</evidence>
<feature type="transmembrane region" description="Helical" evidence="7">
    <location>
        <begin position="84"/>
        <end position="101"/>
    </location>
</feature>
<dbReference type="GeneID" id="98567378"/>
<evidence type="ECO:0000256" key="4">
    <source>
        <dbReference type="ARBA" id="ARBA00022989"/>
    </source>
</evidence>
<reference evidence="8 9" key="1">
    <citation type="submission" date="2017-05" db="EMBL/GenBank/DDBJ databases">
        <title>Vagococcus spp. assemblies.</title>
        <authorList>
            <person name="Gulvik C.A."/>
        </authorList>
    </citation>
    <scope>NUCLEOTIDE SEQUENCE [LARGE SCALE GENOMIC DNA]</scope>
    <source>
        <strain evidence="8 9">NCFB 2777</strain>
    </source>
</reference>
<protein>
    <recommendedName>
        <fullName evidence="10">FUSC family protein</fullName>
    </recommendedName>
</protein>
<keyword evidence="4 7" id="KW-1133">Transmembrane helix</keyword>
<evidence type="ECO:0000256" key="6">
    <source>
        <dbReference type="SAM" id="Coils"/>
    </source>
</evidence>
<evidence type="ECO:0000256" key="2">
    <source>
        <dbReference type="ARBA" id="ARBA00022475"/>
    </source>
</evidence>
<dbReference type="Proteomes" id="UP000287239">
    <property type="component" value="Unassembled WGS sequence"/>
</dbReference>
<proteinExistence type="predicted"/>
<dbReference type="InterPro" id="IPR010343">
    <property type="entry name" value="ArAE_1"/>
</dbReference>
<dbReference type="RefSeq" id="WP_126778541.1">
    <property type="nucleotide sequence ID" value="NZ_CAUQJP010000004.1"/>
</dbReference>
<keyword evidence="6" id="KW-0175">Coiled coil</keyword>
<sequence length="195" mass="21809">MIAGPFRIGLRTIKTCLAVMLCILLFQILDRDTPMIACLAAVFAMREDVSTTISFGTYRIVGNLLGGVLALVYILTFRFFNYNFYVELLLIPCLIAFIIIFSDGLNFNPGIIGACATFFIIVLTVPETESFSYAIARIMDTVIGTLVAIVVNHVFPSRKRAKPLVPLKTKEEIITEQQAEINDLKHQLLENQTKK</sequence>
<keyword evidence="9" id="KW-1185">Reference proteome</keyword>
<feature type="transmembrane region" description="Helical" evidence="7">
    <location>
        <begin position="60"/>
        <end position="77"/>
    </location>
</feature>
<evidence type="ECO:0008006" key="10">
    <source>
        <dbReference type="Google" id="ProtNLM"/>
    </source>
</evidence>
<dbReference type="GO" id="GO:0005886">
    <property type="term" value="C:plasma membrane"/>
    <property type="evidence" value="ECO:0007669"/>
    <property type="project" value="UniProtKB-SubCell"/>
</dbReference>
<evidence type="ECO:0000256" key="1">
    <source>
        <dbReference type="ARBA" id="ARBA00004651"/>
    </source>
</evidence>
<dbReference type="Pfam" id="PF06081">
    <property type="entry name" value="ArAE_1"/>
    <property type="match status" value="1"/>
</dbReference>
<keyword evidence="5 7" id="KW-0472">Membrane</keyword>
<organism evidence="8 9">
    <name type="scientific">Vagococcus salmoninarum</name>
    <dbReference type="NCBI Taxonomy" id="2739"/>
    <lineage>
        <taxon>Bacteria</taxon>
        <taxon>Bacillati</taxon>
        <taxon>Bacillota</taxon>
        <taxon>Bacilli</taxon>
        <taxon>Lactobacillales</taxon>
        <taxon>Enterococcaceae</taxon>
        <taxon>Vagococcus</taxon>
    </lineage>
</organism>